<dbReference type="PANTHER" id="PTHR32278">
    <property type="entry name" value="F-BOX DOMAIN-CONTAINING PROTEIN"/>
    <property type="match status" value="1"/>
</dbReference>
<dbReference type="PANTHER" id="PTHR32278:SF136">
    <property type="entry name" value="F-BOX PROTEIN PP2-B10-LIKE"/>
    <property type="match status" value="1"/>
</dbReference>
<evidence type="ECO:0000313" key="2">
    <source>
        <dbReference type="RefSeq" id="XP_018811431.2"/>
    </source>
</evidence>
<dbReference type="Gramene" id="Jr07_13610_p1">
    <property type="protein sequence ID" value="cds.Jr07_13610_p1"/>
    <property type="gene ID" value="Jr07_13610"/>
</dbReference>
<dbReference type="OrthoDB" id="1918565at2759"/>
<dbReference type="InterPro" id="IPR036047">
    <property type="entry name" value="F-box-like_dom_sf"/>
</dbReference>
<dbReference type="RefSeq" id="XP_018811431.2">
    <property type="nucleotide sequence ID" value="XM_018955886.2"/>
</dbReference>
<accession>A0A2I4DWA4</accession>
<proteinExistence type="predicted"/>
<sequence>MNNREISEVMDITSNLPEECIANIISKTSPPDACRMSLVSRTFSSAATSNLVWEALLPPDHQQIISESVSSSSSLSMPSKKDLYFSLCDNPILIGNGNRSFTIHKWSGKKSYMLGARELVVIWGDASQYWNWSPLADSPLVPKSRFSVVAHLVEVCWLHVWGHIETKILSPNTRYGAYLIYTIGDQFKGLEKPVKLSVRFLDEIRCDFINAYLLSRTFMDDAPEEEGARFPRDREDMWMEIEMGEFFNHDQVDRVVEMQLRETEVLNWKSGLVIHGIEVRPKDLR</sequence>
<dbReference type="Pfam" id="PF14299">
    <property type="entry name" value="PP2"/>
    <property type="match status" value="1"/>
</dbReference>
<dbReference type="InterPro" id="IPR001810">
    <property type="entry name" value="F-box_dom"/>
</dbReference>
<organism evidence="1 2">
    <name type="scientific">Juglans regia</name>
    <name type="common">English walnut</name>
    <dbReference type="NCBI Taxonomy" id="51240"/>
    <lineage>
        <taxon>Eukaryota</taxon>
        <taxon>Viridiplantae</taxon>
        <taxon>Streptophyta</taxon>
        <taxon>Embryophyta</taxon>
        <taxon>Tracheophyta</taxon>
        <taxon>Spermatophyta</taxon>
        <taxon>Magnoliopsida</taxon>
        <taxon>eudicotyledons</taxon>
        <taxon>Gunneridae</taxon>
        <taxon>Pentapetalae</taxon>
        <taxon>rosids</taxon>
        <taxon>fabids</taxon>
        <taxon>Fagales</taxon>
        <taxon>Juglandaceae</taxon>
        <taxon>Juglans</taxon>
    </lineage>
</organism>
<dbReference type="STRING" id="51240.A0A2I4DWA4"/>
<name>A0A2I4DWA4_JUGRE</name>
<dbReference type="GeneID" id="108984057"/>
<reference evidence="2" key="1">
    <citation type="submission" date="2025-08" db="UniProtKB">
        <authorList>
            <consortium name="RefSeq"/>
        </authorList>
    </citation>
    <scope>IDENTIFICATION</scope>
    <source>
        <tissue evidence="2">Leaves</tissue>
    </source>
</reference>
<dbReference type="Gene3D" id="1.20.1280.50">
    <property type="match status" value="1"/>
</dbReference>
<protein>
    <submittedName>
        <fullName evidence="2">F-box protein At2g02240-like</fullName>
    </submittedName>
</protein>
<dbReference type="SMART" id="SM00256">
    <property type="entry name" value="FBOX"/>
    <property type="match status" value="1"/>
</dbReference>
<dbReference type="PROSITE" id="PS50181">
    <property type="entry name" value="FBOX"/>
    <property type="match status" value="1"/>
</dbReference>
<dbReference type="Proteomes" id="UP000235220">
    <property type="component" value="Chromosome 7"/>
</dbReference>
<dbReference type="InterPro" id="IPR025886">
    <property type="entry name" value="PP2-like"/>
</dbReference>
<dbReference type="KEGG" id="jre:108984057"/>
<dbReference type="Pfam" id="PF00646">
    <property type="entry name" value="F-box"/>
    <property type="match status" value="1"/>
</dbReference>
<evidence type="ECO:0000313" key="1">
    <source>
        <dbReference type="Proteomes" id="UP000235220"/>
    </source>
</evidence>
<dbReference type="SUPFAM" id="SSF81383">
    <property type="entry name" value="F-box domain"/>
    <property type="match status" value="1"/>
</dbReference>
<keyword evidence="1" id="KW-1185">Reference proteome</keyword>
<dbReference type="CDD" id="cd22162">
    <property type="entry name" value="F-box_AtSKIP3-like"/>
    <property type="match status" value="1"/>
</dbReference>
<gene>
    <name evidence="2" type="primary">LOC108984057</name>
</gene>
<dbReference type="AlphaFoldDB" id="A0A2I4DWA4"/>